<dbReference type="GO" id="GO:0016020">
    <property type="term" value="C:membrane"/>
    <property type="evidence" value="ECO:0007669"/>
    <property type="project" value="GOC"/>
</dbReference>
<gene>
    <name evidence="2" type="ORF">GGQ63_003619</name>
</gene>
<evidence type="ECO:0000313" key="3">
    <source>
        <dbReference type="Proteomes" id="UP000523821"/>
    </source>
</evidence>
<name>A0A7W9FPR5_9HYPH</name>
<dbReference type="Proteomes" id="UP000523821">
    <property type="component" value="Unassembled WGS sequence"/>
</dbReference>
<dbReference type="AlphaFoldDB" id="A0A7W9FPR5"/>
<dbReference type="PANTHER" id="PTHR32385:SF23">
    <property type="entry name" value="NUCLEOTIDE-DIPHOSPHO-SUGAR TRANSFERASE"/>
    <property type="match status" value="1"/>
</dbReference>
<dbReference type="RefSeq" id="WP_183857967.1">
    <property type="nucleotide sequence ID" value="NZ_JACHOO010000008.1"/>
</dbReference>
<keyword evidence="1 2" id="KW-0808">Transferase</keyword>
<dbReference type="InterPro" id="IPR051706">
    <property type="entry name" value="Glycosyltransferase_domain"/>
</dbReference>
<dbReference type="GO" id="GO:0051999">
    <property type="term" value="P:mannosyl-inositol phosphorylceramide biosynthetic process"/>
    <property type="evidence" value="ECO:0007669"/>
    <property type="project" value="TreeGrafter"/>
</dbReference>
<sequence length="526" mass="59113">MIPKIIHQTWKSADVPEAFRAWQAGWRARHPDWDYRLWTDRDLLVFVAAHYPEHLASFTAYRNGVERADAARYMLLEHFGGVYADLDAECLAAFDPLLTERRVVLCREPGEKAREIGSSRGLPFLVFNGVMASPPGHPFWRHVRSRLEVARNAPDVLDSTGPCLLTGAYLSFAAPDTIRLAAANLFSPAAPAEATPDDDDGGGTFARHHWAGTWWRPPRGGRWHRARSAVLARLYRARIALFGGARLDPSATRAAVSREALARPLPEGDRIAILVPVRNAVEHLARFLDEIAALDLPKDKVKLAFCEGDSTDGTYEALERLVAPLRPHYRDILLLRHSVGTRFRHDRRWHPSVQRARRAGLARARNHLVDHGLAEDDDWALWIDVDVWRFPPDIVATLRAARARIVVPNCVLTPGGPSFDLNNFLTRPEPRDHRYYRAVRQGIYQPPANTWSRVHLSALRDLDRVPLDSVGGTMLLVDAALHRGGLRFPELPYDHLLETEGFGRLARDVGVTPIGLPGVEILHVPW</sequence>
<proteinExistence type="predicted"/>
<dbReference type="GO" id="GO:0000030">
    <property type="term" value="F:mannosyltransferase activity"/>
    <property type="evidence" value="ECO:0007669"/>
    <property type="project" value="TreeGrafter"/>
</dbReference>
<protein>
    <submittedName>
        <fullName evidence="2">GT2 family glycosyltransferase</fullName>
    </submittedName>
</protein>
<dbReference type="Gene3D" id="3.90.550.20">
    <property type="match status" value="1"/>
</dbReference>
<dbReference type="PANTHER" id="PTHR32385">
    <property type="entry name" value="MANNOSYL PHOSPHORYLINOSITOL CERAMIDE SYNTHASE"/>
    <property type="match status" value="1"/>
</dbReference>
<dbReference type="Gene3D" id="3.90.550.10">
    <property type="entry name" value="Spore Coat Polysaccharide Biosynthesis Protein SpsA, Chain A"/>
    <property type="match status" value="1"/>
</dbReference>
<accession>A0A7W9FPR5</accession>
<comment type="caution">
    <text evidence="2">The sequence shown here is derived from an EMBL/GenBank/DDBJ whole genome shotgun (WGS) entry which is preliminary data.</text>
</comment>
<dbReference type="SUPFAM" id="SSF53448">
    <property type="entry name" value="Nucleotide-diphospho-sugar transferases"/>
    <property type="match status" value="2"/>
</dbReference>
<reference evidence="2 3" key="1">
    <citation type="submission" date="2020-08" db="EMBL/GenBank/DDBJ databases">
        <title>Genomic Encyclopedia of Type Strains, Phase IV (KMG-IV): sequencing the most valuable type-strain genomes for metagenomic binning, comparative biology and taxonomic classification.</title>
        <authorList>
            <person name="Goeker M."/>
        </authorList>
    </citation>
    <scope>NUCLEOTIDE SEQUENCE [LARGE SCALE GENOMIC DNA]</scope>
    <source>
        <strain evidence="2 3">DSM 16268</strain>
    </source>
</reference>
<evidence type="ECO:0000256" key="1">
    <source>
        <dbReference type="ARBA" id="ARBA00022679"/>
    </source>
</evidence>
<evidence type="ECO:0000313" key="2">
    <source>
        <dbReference type="EMBL" id="MBB5754533.1"/>
    </source>
</evidence>
<dbReference type="InterPro" id="IPR029044">
    <property type="entry name" value="Nucleotide-diphossugar_trans"/>
</dbReference>
<keyword evidence="3" id="KW-1185">Reference proteome</keyword>
<dbReference type="InterPro" id="IPR007577">
    <property type="entry name" value="GlycoTrfase_DXD_sugar-bd_CS"/>
</dbReference>
<dbReference type="EMBL" id="JACHOO010000008">
    <property type="protein sequence ID" value="MBB5754533.1"/>
    <property type="molecule type" value="Genomic_DNA"/>
</dbReference>
<dbReference type="Pfam" id="PF03452">
    <property type="entry name" value="Anp1"/>
    <property type="match status" value="1"/>
</dbReference>
<organism evidence="2 3">
    <name type="scientific">Prosthecomicrobium pneumaticum</name>
    <dbReference type="NCBI Taxonomy" id="81895"/>
    <lineage>
        <taxon>Bacteria</taxon>
        <taxon>Pseudomonadati</taxon>
        <taxon>Pseudomonadota</taxon>
        <taxon>Alphaproteobacteria</taxon>
        <taxon>Hyphomicrobiales</taxon>
        <taxon>Kaistiaceae</taxon>
        <taxon>Prosthecomicrobium</taxon>
    </lineage>
</organism>
<dbReference type="Pfam" id="PF04488">
    <property type="entry name" value="Gly_transf_sug"/>
    <property type="match status" value="1"/>
</dbReference>